<dbReference type="PANTHER" id="PTHR32322:SF2">
    <property type="entry name" value="EAMA DOMAIN-CONTAINING PROTEIN"/>
    <property type="match status" value="1"/>
</dbReference>
<reference evidence="8 9" key="1">
    <citation type="submission" date="2016-06" db="EMBL/GenBank/DDBJ databases">
        <title>The sequenced genome of the ice-adhering bacterium Marinomonas primoryensis, from Antarctica.</title>
        <authorList>
            <person name="Graham L."/>
            <person name="Vance T.D.R."/>
            <person name="Davies P.L."/>
        </authorList>
    </citation>
    <scope>NUCLEOTIDE SEQUENCE [LARGE SCALE GENOMIC DNA]</scope>
    <source>
        <strain evidence="8 9">AceL</strain>
    </source>
</reference>
<feature type="transmembrane region" description="Helical" evidence="6">
    <location>
        <begin position="244"/>
        <end position="261"/>
    </location>
</feature>
<dbReference type="AlphaFoldDB" id="A0A2Z4PLZ5"/>
<keyword evidence="4 6" id="KW-1133">Transmembrane helix</keyword>
<dbReference type="InterPro" id="IPR000620">
    <property type="entry name" value="EamA_dom"/>
</dbReference>
<feature type="transmembrane region" description="Helical" evidence="6">
    <location>
        <begin position="147"/>
        <end position="167"/>
    </location>
</feature>
<comment type="similarity">
    <text evidence="2">Belongs to the EamA transporter family.</text>
</comment>
<dbReference type="RefSeq" id="WP_112134725.1">
    <property type="nucleotide sequence ID" value="NZ_CP016181.1"/>
</dbReference>
<evidence type="ECO:0000256" key="5">
    <source>
        <dbReference type="ARBA" id="ARBA00023136"/>
    </source>
</evidence>
<sequence length="268" mass="30579">MTIFLYIICILIWGTSWIAISFQIGEIPLITSIFYRFALATIMLVPFLFFTKKIHTTKKIDHVWFFLQGICFFSLNFFMFYHASKYLPSGIVAIIFSSVLVFNSINKWIFKKQSVSKVEFFGTFFGLIGICFLFSPEITSSKVDKFFFIGVIYAVFGTIIFSIGNFISARNATHSISVFTSTAYSMFYGTVVLFFSILITHTPINISFNEKYLYSLIYLSLFASVFGFLAYISLIGRIGINNASYCMVTFPILSLFLSIKLEGYTWGG</sequence>
<evidence type="ECO:0000313" key="9">
    <source>
        <dbReference type="Proteomes" id="UP000249898"/>
    </source>
</evidence>
<gene>
    <name evidence="8" type="ORF">A8139_00305</name>
</gene>
<dbReference type="GO" id="GO:0016020">
    <property type="term" value="C:membrane"/>
    <property type="evidence" value="ECO:0007669"/>
    <property type="project" value="UniProtKB-SubCell"/>
</dbReference>
<feature type="transmembrane region" description="Helical" evidence="6">
    <location>
        <begin position="63"/>
        <end position="81"/>
    </location>
</feature>
<feature type="transmembrane region" description="Helical" evidence="6">
    <location>
        <begin position="179"/>
        <end position="200"/>
    </location>
</feature>
<dbReference type="Proteomes" id="UP000249898">
    <property type="component" value="Chromosome"/>
</dbReference>
<accession>A0A2Z4PLZ5</accession>
<protein>
    <recommendedName>
        <fullName evidence="7">EamA domain-containing protein</fullName>
    </recommendedName>
</protein>
<feature type="transmembrane region" description="Helical" evidence="6">
    <location>
        <begin position="212"/>
        <end position="232"/>
    </location>
</feature>
<feature type="transmembrane region" description="Helical" evidence="6">
    <location>
        <begin position="30"/>
        <end position="51"/>
    </location>
</feature>
<feature type="transmembrane region" description="Helical" evidence="6">
    <location>
        <begin position="87"/>
        <end position="106"/>
    </location>
</feature>
<evidence type="ECO:0000256" key="2">
    <source>
        <dbReference type="ARBA" id="ARBA00007362"/>
    </source>
</evidence>
<dbReference type="Gene3D" id="1.10.3730.20">
    <property type="match status" value="1"/>
</dbReference>
<name>A0A2Z4PLZ5_9GAMM</name>
<dbReference type="InterPro" id="IPR050638">
    <property type="entry name" value="AA-Vitamin_Transporters"/>
</dbReference>
<feature type="domain" description="EamA" evidence="7">
    <location>
        <begin position="149"/>
        <end position="259"/>
    </location>
</feature>
<dbReference type="PANTHER" id="PTHR32322">
    <property type="entry name" value="INNER MEMBRANE TRANSPORTER"/>
    <property type="match status" value="1"/>
</dbReference>
<evidence type="ECO:0000256" key="4">
    <source>
        <dbReference type="ARBA" id="ARBA00022989"/>
    </source>
</evidence>
<proteinExistence type="inferred from homology"/>
<organism evidence="8 9">
    <name type="scientific">Marinomonas primoryensis</name>
    <dbReference type="NCBI Taxonomy" id="178399"/>
    <lineage>
        <taxon>Bacteria</taxon>
        <taxon>Pseudomonadati</taxon>
        <taxon>Pseudomonadota</taxon>
        <taxon>Gammaproteobacteria</taxon>
        <taxon>Oceanospirillales</taxon>
        <taxon>Oceanospirillaceae</taxon>
        <taxon>Marinomonas</taxon>
    </lineage>
</organism>
<evidence type="ECO:0000259" key="7">
    <source>
        <dbReference type="Pfam" id="PF00892"/>
    </source>
</evidence>
<feature type="transmembrane region" description="Helical" evidence="6">
    <location>
        <begin position="118"/>
        <end position="135"/>
    </location>
</feature>
<dbReference type="OrthoDB" id="2352272at2"/>
<dbReference type="EMBL" id="CP016181">
    <property type="protein sequence ID" value="AWX98600.1"/>
    <property type="molecule type" value="Genomic_DNA"/>
</dbReference>
<keyword evidence="3 6" id="KW-0812">Transmembrane</keyword>
<dbReference type="Pfam" id="PF00892">
    <property type="entry name" value="EamA"/>
    <property type="match status" value="2"/>
</dbReference>
<feature type="domain" description="EamA" evidence="7">
    <location>
        <begin position="2"/>
        <end position="134"/>
    </location>
</feature>
<evidence type="ECO:0000256" key="6">
    <source>
        <dbReference type="SAM" id="Phobius"/>
    </source>
</evidence>
<evidence type="ECO:0000256" key="1">
    <source>
        <dbReference type="ARBA" id="ARBA00004141"/>
    </source>
</evidence>
<comment type="subcellular location">
    <subcellularLocation>
        <location evidence="1">Membrane</location>
        <topology evidence="1">Multi-pass membrane protein</topology>
    </subcellularLocation>
</comment>
<evidence type="ECO:0000313" key="8">
    <source>
        <dbReference type="EMBL" id="AWX98600.1"/>
    </source>
</evidence>
<feature type="transmembrane region" description="Helical" evidence="6">
    <location>
        <begin position="5"/>
        <end position="24"/>
    </location>
</feature>
<keyword evidence="5 6" id="KW-0472">Membrane</keyword>
<dbReference type="SUPFAM" id="SSF103481">
    <property type="entry name" value="Multidrug resistance efflux transporter EmrE"/>
    <property type="match status" value="1"/>
</dbReference>
<dbReference type="InterPro" id="IPR037185">
    <property type="entry name" value="EmrE-like"/>
</dbReference>
<evidence type="ECO:0000256" key="3">
    <source>
        <dbReference type="ARBA" id="ARBA00022692"/>
    </source>
</evidence>